<comment type="caution">
    <text evidence="1">The sequence shown here is derived from an EMBL/GenBank/DDBJ whole genome shotgun (WGS) entry which is preliminary data.</text>
</comment>
<protein>
    <submittedName>
        <fullName evidence="1">Uncharacterized protein</fullName>
    </submittedName>
</protein>
<accession>A0ABD0UA68</accession>
<name>A0ABD0UA68_DENTH</name>
<dbReference type="Proteomes" id="UP001552299">
    <property type="component" value="Unassembled WGS sequence"/>
</dbReference>
<reference evidence="1 2" key="1">
    <citation type="journal article" date="2024" name="Plant Biotechnol. J.">
        <title>Dendrobium thyrsiflorum genome and its molecular insights into genes involved in important horticultural traits.</title>
        <authorList>
            <person name="Chen B."/>
            <person name="Wang J.Y."/>
            <person name="Zheng P.J."/>
            <person name="Li K.L."/>
            <person name="Liang Y.M."/>
            <person name="Chen X.F."/>
            <person name="Zhang C."/>
            <person name="Zhao X."/>
            <person name="He X."/>
            <person name="Zhang G.Q."/>
            <person name="Liu Z.J."/>
            <person name="Xu Q."/>
        </authorList>
    </citation>
    <scope>NUCLEOTIDE SEQUENCE [LARGE SCALE GENOMIC DNA]</scope>
    <source>
        <strain evidence="1">GZMU011</strain>
    </source>
</reference>
<evidence type="ECO:0000313" key="2">
    <source>
        <dbReference type="Proteomes" id="UP001552299"/>
    </source>
</evidence>
<proteinExistence type="predicted"/>
<dbReference type="AlphaFoldDB" id="A0ABD0UA68"/>
<gene>
    <name evidence="1" type="ORF">M5K25_020535</name>
</gene>
<dbReference type="EMBL" id="JANQDX010000016">
    <property type="protein sequence ID" value="KAL0909649.1"/>
    <property type="molecule type" value="Genomic_DNA"/>
</dbReference>
<organism evidence="1 2">
    <name type="scientific">Dendrobium thyrsiflorum</name>
    <name type="common">Pinecone-like raceme dendrobium</name>
    <name type="synonym">Orchid</name>
    <dbReference type="NCBI Taxonomy" id="117978"/>
    <lineage>
        <taxon>Eukaryota</taxon>
        <taxon>Viridiplantae</taxon>
        <taxon>Streptophyta</taxon>
        <taxon>Embryophyta</taxon>
        <taxon>Tracheophyta</taxon>
        <taxon>Spermatophyta</taxon>
        <taxon>Magnoliopsida</taxon>
        <taxon>Liliopsida</taxon>
        <taxon>Asparagales</taxon>
        <taxon>Orchidaceae</taxon>
        <taxon>Epidendroideae</taxon>
        <taxon>Malaxideae</taxon>
        <taxon>Dendrobiinae</taxon>
        <taxon>Dendrobium</taxon>
    </lineage>
</organism>
<keyword evidence="2" id="KW-1185">Reference proteome</keyword>
<evidence type="ECO:0000313" key="1">
    <source>
        <dbReference type="EMBL" id="KAL0909649.1"/>
    </source>
</evidence>
<sequence length="152" mass="17140">MSKKTDVEERRGRRDRLTSKEEQRYLALQQEMVAADSSLTQAVEELQAAQLEFQTLDEKFLSSAEVVASYHFSTVLGRSPPAQAHLAAYFLQNQPLSHLEIRLLVQSHHPNLYVPSATPLQDLSHLPLENTDPLLNCNPSAIPPYKIQELPP</sequence>